<dbReference type="EMBL" id="CM000882">
    <property type="protein sequence ID" value="PNT67329.1"/>
    <property type="molecule type" value="Genomic_DNA"/>
</dbReference>
<feature type="region of interest" description="Disordered" evidence="1">
    <location>
        <begin position="1"/>
        <end position="123"/>
    </location>
</feature>
<feature type="compositionally biased region" description="Basic and acidic residues" evidence="1">
    <location>
        <begin position="95"/>
        <end position="104"/>
    </location>
</feature>
<dbReference type="Gramene" id="PNT67329">
    <property type="protein sequence ID" value="PNT67329"/>
    <property type="gene ID" value="BRADI_3g24793v3"/>
</dbReference>
<dbReference type="AlphaFoldDB" id="A0A2K2CZ73"/>
<feature type="compositionally biased region" description="Low complexity" evidence="1">
    <location>
        <begin position="1"/>
        <end position="10"/>
    </location>
</feature>
<dbReference type="InParanoid" id="A0A2K2CZ73"/>
<reference evidence="2" key="2">
    <citation type="submission" date="2017-06" db="EMBL/GenBank/DDBJ databases">
        <title>WGS assembly of Brachypodium distachyon.</title>
        <authorList>
            <consortium name="The International Brachypodium Initiative"/>
            <person name="Lucas S."/>
            <person name="Harmon-Smith M."/>
            <person name="Lail K."/>
            <person name="Tice H."/>
            <person name="Grimwood J."/>
            <person name="Bruce D."/>
            <person name="Barry K."/>
            <person name="Shu S."/>
            <person name="Lindquist E."/>
            <person name="Wang M."/>
            <person name="Pitluck S."/>
            <person name="Vogel J.P."/>
            <person name="Garvin D.F."/>
            <person name="Mockler T.C."/>
            <person name="Schmutz J."/>
            <person name="Rokhsar D."/>
            <person name="Bevan M.W."/>
        </authorList>
    </citation>
    <scope>NUCLEOTIDE SEQUENCE</scope>
    <source>
        <strain evidence="2">Bd21</strain>
    </source>
</reference>
<evidence type="ECO:0000256" key="1">
    <source>
        <dbReference type="SAM" id="MobiDB-lite"/>
    </source>
</evidence>
<evidence type="ECO:0000313" key="3">
    <source>
        <dbReference type="EnsemblPlants" id="PNT67329"/>
    </source>
</evidence>
<feature type="non-terminal residue" evidence="2">
    <location>
        <position position="1"/>
    </location>
</feature>
<name>A0A2K2CZ73_BRADI</name>
<reference evidence="2 3" key="1">
    <citation type="journal article" date="2010" name="Nature">
        <title>Genome sequencing and analysis of the model grass Brachypodium distachyon.</title>
        <authorList>
            <consortium name="International Brachypodium Initiative"/>
        </authorList>
    </citation>
    <scope>NUCLEOTIDE SEQUENCE [LARGE SCALE GENOMIC DNA]</scope>
    <source>
        <strain evidence="2 3">Bd21</strain>
    </source>
</reference>
<organism evidence="2">
    <name type="scientific">Brachypodium distachyon</name>
    <name type="common">Purple false brome</name>
    <name type="synonym">Trachynia distachya</name>
    <dbReference type="NCBI Taxonomy" id="15368"/>
    <lineage>
        <taxon>Eukaryota</taxon>
        <taxon>Viridiplantae</taxon>
        <taxon>Streptophyta</taxon>
        <taxon>Embryophyta</taxon>
        <taxon>Tracheophyta</taxon>
        <taxon>Spermatophyta</taxon>
        <taxon>Magnoliopsida</taxon>
        <taxon>Liliopsida</taxon>
        <taxon>Poales</taxon>
        <taxon>Poaceae</taxon>
        <taxon>BOP clade</taxon>
        <taxon>Pooideae</taxon>
        <taxon>Stipodae</taxon>
        <taxon>Brachypodieae</taxon>
        <taxon>Brachypodium</taxon>
    </lineage>
</organism>
<dbReference type="Proteomes" id="UP000008810">
    <property type="component" value="Chromosome 3"/>
</dbReference>
<feature type="region of interest" description="Disordered" evidence="1">
    <location>
        <begin position="141"/>
        <end position="165"/>
    </location>
</feature>
<sequence length="165" mass="16919">WGGARRAAAGGAVGRAGSGGRRRRTGAARAGGRSGRSGQRRRGARGAGGRGGARTDGARARAAAGAGEDGRRERPEAAAAAKRKGGRITAFGMGRGERLGEWRGENLTGTAAKREERRWQQRTPASNYFLTSAKLDVGFGGSGGEKRGLRGNAQGFGENGPSAEK</sequence>
<proteinExistence type="predicted"/>
<reference evidence="3" key="3">
    <citation type="submission" date="2018-08" db="UniProtKB">
        <authorList>
            <consortium name="EnsemblPlants"/>
        </authorList>
    </citation>
    <scope>IDENTIFICATION</scope>
    <source>
        <strain evidence="3">cv. Bd21</strain>
    </source>
</reference>
<keyword evidence="4" id="KW-1185">Reference proteome</keyword>
<feature type="compositionally biased region" description="Gly residues" evidence="1">
    <location>
        <begin position="45"/>
        <end position="54"/>
    </location>
</feature>
<evidence type="ECO:0000313" key="4">
    <source>
        <dbReference type="Proteomes" id="UP000008810"/>
    </source>
</evidence>
<gene>
    <name evidence="2" type="ORF">BRADI_3g24793v3</name>
</gene>
<accession>A0A2K2CZ73</accession>
<dbReference type="EnsemblPlants" id="PNT67329">
    <property type="protein sequence ID" value="PNT67329"/>
    <property type="gene ID" value="BRADI_3g24793v3"/>
</dbReference>
<protein>
    <submittedName>
        <fullName evidence="2 3">Uncharacterized protein</fullName>
    </submittedName>
</protein>
<evidence type="ECO:0000313" key="2">
    <source>
        <dbReference type="EMBL" id="PNT67329.1"/>
    </source>
</evidence>